<dbReference type="PANTHER" id="PTHR37826">
    <property type="entry name" value="FLOTILLIN BAND_7_5 DOMAIN PROTEIN"/>
    <property type="match status" value="1"/>
</dbReference>
<comment type="caution">
    <text evidence="3">The sequence shown here is derived from an EMBL/GenBank/DDBJ whole genome shotgun (WGS) entry which is preliminary data.</text>
</comment>
<feature type="region of interest" description="Disordered" evidence="1">
    <location>
        <begin position="339"/>
        <end position="377"/>
    </location>
</feature>
<keyword evidence="4" id="KW-1185">Reference proteome</keyword>
<feature type="compositionally biased region" description="Pro residues" evidence="1">
    <location>
        <begin position="348"/>
        <end position="371"/>
    </location>
</feature>
<dbReference type="AlphaFoldDB" id="A0A511YZA3"/>
<feature type="domain" description="SHOCT" evidence="2">
    <location>
        <begin position="381"/>
        <end position="407"/>
    </location>
</feature>
<dbReference type="EMBL" id="BJYK01000008">
    <property type="protein sequence ID" value="GEN80533.1"/>
    <property type="molecule type" value="Genomic_DNA"/>
</dbReference>
<sequence length="409" mass="42532">MGLIKAFAGALGGTFADQWKDFLVPPAGLEPTAALFPAVAQGQNAGRGSNTQGSAHIISNGSRIVIPEGYGLLTFQDGQLTAFAAEPGGYVWNSEDPNSQSIFAGGGILSSTLGMSWERFKFGGQPGSQQLAFYVNLKEIPNNKFGTQSEIYWDDAYLNAQVGAITRGTYSLRIVDPILFVKQFVPLTYYSASPQVFDFSDFENDAASQLFNEVVGSLSAAFSMYTNDPSKGNRIARIQSDAVGFAQSLAAAVEDGYRWTTDRGLTIVKVALAAVEYDEDTRALLSDVKKADALSGNRGNAFMQQAAARGIQAAGENPGGAGGANLAFLGMGMGAAGGAVSGLQQQPTTPPPAPPAAPAAQTPPPAPPAPAAPAAEDPVAKLTQLKAMLDQGLITQADFDAAKAKVLGL</sequence>
<evidence type="ECO:0000256" key="1">
    <source>
        <dbReference type="SAM" id="MobiDB-lite"/>
    </source>
</evidence>
<dbReference type="OrthoDB" id="9764015at2"/>
<evidence type="ECO:0000313" key="3">
    <source>
        <dbReference type="EMBL" id="GEN80533.1"/>
    </source>
</evidence>
<dbReference type="Pfam" id="PF09851">
    <property type="entry name" value="SHOCT"/>
    <property type="match status" value="1"/>
</dbReference>
<dbReference type="Proteomes" id="UP000321484">
    <property type="component" value="Unassembled WGS sequence"/>
</dbReference>
<evidence type="ECO:0000259" key="2">
    <source>
        <dbReference type="Pfam" id="PF09851"/>
    </source>
</evidence>
<evidence type="ECO:0000313" key="4">
    <source>
        <dbReference type="Proteomes" id="UP000321484"/>
    </source>
</evidence>
<protein>
    <submittedName>
        <fullName evidence="3">Virion core protein (Lumpy skin disease virus)</fullName>
    </submittedName>
</protein>
<proteinExistence type="predicted"/>
<gene>
    <name evidence="3" type="ORF">AFE02nite_22670</name>
</gene>
<name>A0A511YZA3_9CELL</name>
<accession>A0A511YZA3</accession>
<dbReference type="PANTHER" id="PTHR37826:SF2">
    <property type="entry name" value="ZINC-RIBBON DOMAIN-CONTAINING PROTEIN"/>
    <property type="match status" value="1"/>
</dbReference>
<dbReference type="InterPro" id="IPR018649">
    <property type="entry name" value="SHOCT"/>
</dbReference>
<dbReference type="InterPro" id="IPR033880">
    <property type="entry name" value="SPFH_YdjI"/>
</dbReference>
<dbReference type="RefSeq" id="WP_146819679.1">
    <property type="nucleotide sequence ID" value="NZ_BJYK01000008.1"/>
</dbReference>
<organism evidence="3 4">
    <name type="scientific">Actinotalea fermentans</name>
    <dbReference type="NCBI Taxonomy" id="43671"/>
    <lineage>
        <taxon>Bacteria</taxon>
        <taxon>Bacillati</taxon>
        <taxon>Actinomycetota</taxon>
        <taxon>Actinomycetes</taxon>
        <taxon>Micrococcales</taxon>
        <taxon>Cellulomonadaceae</taxon>
        <taxon>Actinotalea</taxon>
    </lineage>
</organism>
<dbReference type="CDD" id="cd03408">
    <property type="entry name" value="SPFH_like_u1"/>
    <property type="match status" value="1"/>
</dbReference>
<reference evidence="3 4" key="1">
    <citation type="submission" date="2019-07" db="EMBL/GenBank/DDBJ databases">
        <title>Whole genome shotgun sequence of Actinotalea fermentans NBRC 105374.</title>
        <authorList>
            <person name="Hosoyama A."/>
            <person name="Uohara A."/>
            <person name="Ohji S."/>
            <person name="Ichikawa N."/>
        </authorList>
    </citation>
    <scope>NUCLEOTIDE SEQUENCE [LARGE SCALE GENOMIC DNA]</scope>
    <source>
        <strain evidence="3 4">NBRC 105374</strain>
    </source>
</reference>